<dbReference type="RefSeq" id="WP_134424493.1">
    <property type="nucleotide sequence ID" value="NZ_SOHA01000023.1"/>
</dbReference>
<evidence type="ECO:0000256" key="2">
    <source>
        <dbReference type="ARBA" id="ARBA00022737"/>
    </source>
</evidence>
<dbReference type="Proteomes" id="UP000297472">
    <property type="component" value="Unassembled WGS sequence"/>
</dbReference>
<accession>A0A4Y8K0R7</accession>
<dbReference type="SUPFAM" id="SSF51161">
    <property type="entry name" value="Trimeric LpxA-like enzymes"/>
    <property type="match status" value="1"/>
</dbReference>
<gene>
    <name evidence="5" type="ORF">E3T49_08405</name>
</gene>
<dbReference type="GO" id="GO:0016853">
    <property type="term" value="F:isomerase activity"/>
    <property type="evidence" value="ECO:0007669"/>
    <property type="project" value="UniProtKB-KW"/>
</dbReference>
<keyword evidence="2" id="KW-0677">Repeat</keyword>
<dbReference type="GO" id="GO:0016740">
    <property type="term" value="F:transferase activity"/>
    <property type="evidence" value="ECO:0007669"/>
    <property type="project" value="UniProtKB-KW"/>
</dbReference>
<reference evidence="5 6" key="1">
    <citation type="submission" date="2019-03" db="EMBL/GenBank/DDBJ databases">
        <title>Genomics of glacier-inhabiting Cryobacterium strains.</title>
        <authorList>
            <person name="Liu Q."/>
            <person name="Xin Y.-H."/>
        </authorList>
    </citation>
    <scope>NUCLEOTIDE SEQUENCE [LARGE SCALE GENOMIC DNA]</scope>
    <source>
        <strain evidence="5 6">TMT1-51</strain>
    </source>
</reference>
<evidence type="ECO:0000313" key="5">
    <source>
        <dbReference type="EMBL" id="TFD30225.1"/>
    </source>
</evidence>
<dbReference type="Gene3D" id="2.60.120.10">
    <property type="entry name" value="Jelly Rolls"/>
    <property type="match status" value="1"/>
</dbReference>
<dbReference type="InterPro" id="IPR011051">
    <property type="entry name" value="RmlC_Cupin_sf"/>
</dbReference>
<dbReference type="CDD" id="cd03358">
    <property type="entry name" value="LbH_WxcM_N_like"/>
    <property type="match status" value="1"/>
</dbReference>
<name>A0A4Y8K0R7_9MICO</name>
<dbReference type="InterPro" id="IPR001451">
    <property type="entry name" value="Hexapep"/>
</dbReference>
<keyword evidence="6" id="KW-1185">Reference proteome</keyword>
<evidence type="ECO:0000256" key="1">
    <source>
        <dbReference type="ARBA" id="ARBA00022679"/>
    </source>
</evidence>
<evidence type="ECO:0000313" key="6">
    <source>
        <dbReference type="Proteomes" id="UP000297472"/>
    </source>
</evidence>
<keyword evidence="5" id="KW-0413">Isomerase</keyword>
<dbReference type="PANTHER" id="PTHR43300:SF4">
    <property type="entry name" value="ACYL-[ACYL-CARRIER-PROTEIN]--UDP-N-ACETYLGLUCOSAMINE O-ACYLTRANSFERASE"/>
    <property type="match status" value="1"/>
</dbReference>
<organism evidence="5 6">
    <name type="scientific">Cryobacterium cryoconiti</name>
    <dbReference type="NCBI Taxonomy" id="1259239"/>
    <lineage>
        <taxon>Bacteria</taxon>
        <taxon>Bacillati</taxon>
        <taxon>Actinomycetota</taxon>
        <taxon>Actinomycetes</taxon>
        <taxon>Micrococcales</taxon>
        <taxon>Microbacteriaceae</taxon>
        <taxon>Cryobacterium</taxon>
    </lineage>
</organism>
<dbReference type="Pfam" id="PF00132">
    <property type="entry name" value="Hexapep"/>
    <property type="match status" value="1"/>
</dbReference>
<protein>
    <submittedName>
        <fullName evidence="5">Isomerase</fullName>
    </submittedName>
</protein>
<sequence>MTQPYVHPQGICESDRVGEGTTVWAFAHVLKGAVLGRNVNVCDHVFVENDVVIGDRVTIKSGVQLWDGIELQDDVFVGPNATFTNDRYPRSKQYPESFSRTVVEQGASIGGGAVILPGVRIGRSAMVGAGAVVTRDVPPFAIVVGNPARISGYTDTDGRKMVSSTQSATATDQPPLRTDSLIQLRKATDMRGSLVVAELGADLPFHPQRFFIVYDVPSRDVRGEHAHRQCEQFLICIKGAVRAIVDDGTNREEFLLDSPDLGLYMPAMTWGTQYAYSPDAVLAVFASLPYDGADYIRTYEEFRSLVPGRSATENTVLREGALLTSS</sequence>
<feature type="region of interest" description="Disordered" evidence="3">
    <location>
        <begin position="155"/>
        <end position="174"/>
    </location>
</feature>
<dbReference type="InterPro" id="IPR014710">
    <property type="entry name" value="RmlC-like_jellyroll"/>
</dbReference>
<evidence type="ECO:0000256" key="3">
    <source>
        <dbReference type="SAM" id="MobiDB-lite"/>
    </source>
</evidence>
<dbReference type="PANTHER" id="PTHR43300">
    <property type="entry name" value="ACETYLTRANSFERASE"/>
    <property type="match status" value="1"/>
</dbReference>
<dbReference type="PROSITE" id="PS00101">
    <property type="entry name" value="HEXAPEP_TRANSFERASES"/>
    <property type="match status" value="2"/>
</dbReference>
<dbReference type="PROSITE" id="PS50006">
    <property type="entry name" value="FHA_DOMAIN"/>
    <property type="match status" value="1"/>
</dbReference>
<dbReference type="SUPFAM" id="SSF51182">
    <property type="entry name" value="RmlC-like cupins"/>
    <property type="match status" value="1"/>
</dbReference>
<dbReference type="EMBL" id="SOHA01000023">
    <property type="protein sequence ID" value="TFD30225.1"/>
    <property type="molecule type" value="Genomic_DNA"/>
</dbReference>
<dbReference type="InterPro" id="IPR018357">
    <property type="entry name" value="Hexapep_transf_CS"/>
</dbReference>
<dbReference type="InterPro" id="IPR050179">
    <property type="entry name" value="Trans_hexapeptide_repeat"/>
</dbReference>
<dbReference type="Gene3D" id="2.160.10.10">
    <property type="entry name" value="Hexapeptide repeat proteins"/>
    <property type="match status" value="1"/>
</dbReference>
<dbReference type="Pfam" id="PF05523">
    <property type="entry name" value="FdtA"/>
    <property type="match status" value="1"/>
</dbReference>
<dbReference type="OrthoDB" id="2643438at2"/>
<feature type="domain" description="FHA" evidence="4">
    <location>
        <begin position="33"/>
        <end position="89"/>
    </location>
</feature>
<feature type="compositionally biased region" description="Polar residues" evidence="3">
    <location>
        <begin position="162"/>
        <end position="172"/>
    </location>
</feature>
<keyword evidence="1" id="KW-0808">Transferase</keyword>
<dbReference type="AlphaFoldDB" id="A0A4Y8K0R7"/>
<evidence type="ECO:0000259" key="4">
    <source>
        <dbReference type="PROSITE" id="PS50006"/>
    </source>
</evidence>
<dbReference type="InterPro" id="IPR011004">
    <property type="entry name" value="Trimer_LpxA-like_sf"/>
</dbReference>
<dbReference type="CDD" id="cd20292">
    <property type="entry name" value="cupin_QdtA-like"/>
    <property type="match status" value="1"/>
</dbReference>
<comment type="caution">
    <text evidence="5">The sequence shown here is derived from an EMBL/GenBank/DDBJ whole genome shotgun (WGS) entry which is preliminary data.</text>
</comment>
<dbReference type="InterPro" id="IPR000253">
    <property type="entry name" value="FHA_dom"/>
</dbReference>
<proteinExistence type="predicted"/>
<dbReference type="InterPro" id="IPR008894">
    <property type="entry name" value="QdtA_cupin_dom"/>
</dbReference>